<dbReference type="SUPFAM" id="SSF47090">
    <property type="entry name" value="PGBD-like"/>
    <property type="match status" value="1"/>
</dbReference>
<sequence>MLPERFLLGRPVRSLQTMLRAISRSYPFLPRLVPDGIFEERTEQAVVLFQQNFGLPPTGTVDNDTWDAVASVYRGVVARTRLPRSADVYPSPSFRVEPGGETLHLLVVQSMFKSLSHVLDEVQDAEVDGRHVDGAAANTLWLQSRGNLEESGVFDNLSWDLLTRLYAIFITRNRRVE</sequence>
<accession>A0A498CW69</accession>
<dbReference type="InterPro" id="IPR002477">
    <property type="entry name" value="Peptidoglycan-bd-like"/>
</dbReference>
<feature type="domain" description="Peptidoglycan binding-like" evidence="1">
    <location>
        <begin position="11"/>
        <end position="68"/>
    </location>
</feature>
<dbReference type="RefSeq" id="WP_121586544.1">
    <property type="nucleotide sequence ID" value="NZ_RCHT01000006.1"/>
</dbReference>
<organism evidence="2 3">
    <name type="scientific">Anaerotruncus massiliensis</name>
    <name type="common">ex Liu et al. 2021</name>
    <dbReference type="NCBI Taxonomy" id="2321404"/>
    <lineage>
        <taxon>Bacteria</taxon>
        <taxon>Bacillati</taxon>
        <taxon>Bacillota</taxon>
        <taxon>Clostridia</taxon>
        <taxon>Eubacteriales</taxon>
        <taxon>Oscillospiraceae</taxon>
        <taxon>Anaerotruncus</taxon>
    </lineage>
</organism>
<dbReference type="EMBL" id="RCHT01000006">
    <property type="protein sequence ID" value="RLL12486.1"/>
    <property type="molecule type" value="Genomic_DNA"/>
</dbReference>
<evidence type="ECO:0000259" key="1">
    <source>
        <dbReference type="Pfam" id="PF01471"/>
    </source>
</evidence>
<keyword evidence="3" id="KW-1185">Reference proteome</keyword>
<dbReference type="InterPro" id="IPR036365">
    <property type="entry name" value="PGBD-like_sf"/>
</dbReference>
<dbReference type="Proteomes" id="UP000276301">
    <property type="component" value="Unassembled WGS sequence"/>
</dbReference>
<gene>
    <name evidence="2" type="ORF">D4A47_05810</name>
</gene>
<comment type="caution">
    <text evidence="2">The sequence shown here is derived from an EMBL/GenBank/DDBJ whole genome shotgun (WGS) entry which is preliminary data.</text>
</comment>
<protein>
    <submittedName>
        <fullName evidence="2">Peptidoglycan-binding protein</fullName>
    </submittedName>
</protein>
<dbReference type="AlphaFoldDB" id="A0A498CW69"/>
<dbReference type="Gene3D" id="1.10.101.10">
    <property type="entry name" value="PGBD-like superfamily/PGBD"/>
    <property type="match status" value="1"/>
</dbReference>
<proteinExistence type="predicted"/>
<reference evidence="2 3" key="1">
    <citation type="submission" date="2018-10" db="EMBL/GenBank/DDBJ databases">
        <title>Anaerotruncus faecis sp. nov., isolated from human feces.</title>
        <authorList>
            <person name="Wang Y.-J."/>
        </authorList>
    </citation>
    <scope>NUCLEOTIDE SEQUENCE [LARGE SCALE GENOMIC DNA]</scope>
    <source>
        <strain evidence="2 3">22A2-44</strain>
    </source>
</reference>
<evidence type="ECO:0000313" key="2">
    <source>
        <dbReference type="EMBL" id="RLL12486.1"/>
    </source>
</evidence>
<dbReference type="InterPro" id="IPR036366">
    <property type="entry name" value="PGBDSf"/>
</dbReference>
<name>A0A498CW69_9FIRM</name>
<dbReference type="Pfam" id="PF01471">
    <property type="entry name" value="PG_binding_1"/>
    <property type="match status" value="1"/>
</dbReference>
<evidence type="ECO:0000313" key="3">
    <source>
        <dbReference type="Proteomes" id="UP000276301"/>
    </source>
</evidence>